<feature type="compositionally biased region" description="Pro residues" evidence="2">
    <location>
        <begin position="113"/>
        <end position="131"/>
    </location>
</feature>
<dbReference type="CDD" id="cd09487">
    <property type="entry name" value="SAM_superfamily"/>
    <property type="match status" value="1"/>
</dbReference>
<evidence type="ECO:0000259" key="3">
    <source>
        <dbReference type="Pfam" id="PF22993"/>
    </source>
</evidence>
<dbReference type="PROSITE" id="PS50330">
    <property type="entry name" value="UIM"/>
    <property type="match status" value="1"/>
</dbReference>
<evidence type="ECO:0000313" key="5">
    <source>
        <dbReference type="EMBL" id="CAH0365709.1"/>
    </source>
</evidence>
<dbReference type="EMBL" id="HBIW01022524">
    <property type="protein sequence ID" value="CAE0703967.1"/>
    <property type="molecule type" value="Transcribed_RNA"/>
</dbReference>
<dbReference type="InterPro" id="IPR003903">
    <property type="entry name" value="UIM_dom"/>
</dbReference>
<proteinExistence type="predicted"/>
<feature type="coiled-coil region" evidence="1">
    <location>
        <begin position="350"/>
        <end position="391"/>
    </location>
</feature>
<evidence type="ECO:0000256" key="2">
    <source>
        <dbReference type="SAM" id="MobiDB-lite"/>
    </source>
</evidence>
<accession>A0A7S4ECQ2</accession>
<dbReference type="AlphaFoldDB" id="A0A7S4ECQ2"/>
<feature type="region of interest" description="Disordered" evidence="2">
    <location>
        <begin position="283"/>
        <end position="327"/>
    </location>
</feature>
<dbReference type="Proteomes" id="UP000789595">
    <property type="component" value="Unassembled WGS sequence"/>
</dbReference>
<reference evidence="5" key="2">
    <citation type="submission" date="2021-11" db="EMBL/GenBank/DDBJ databases">
        <authorList>
            <consortium name="Genoscope - CEA"/>
            <person name="William W."/>
        </authorList>
    </citation>
    <scope>NUCLEOTIDE SEQUENCE</scope>
</reference>
<feature type="compositionally biased region" description="Basic and acidic residues" evidence="2">
    <location>
        <begin position="31"/>
        <end position="44"/>
    </location>
</feature>
<keyword evidence="1" id="KW-0175">Coiled coil</keyword>
<keyword evidence="6" id="KW-1185">Reference proteome</keyword>
<reference evidence="4" key="1">
    <citation type="submission" date="2021-01" db="EMBL/GenBank/DDBJ databases">
        <authorList>
            <person name="Corre E."/>
            <person name="Pelletier E."/>
            <person name="Niang G."/>
            <person name="Scheremetjew M."/>
            <person name="Finn R."/>
            <person name="Kale V."/>
            <person name="Holt S."/>
            <person name="Cochrane G."/>
            <person name="Meng A."/>
            <person name="Brown T."/>
            <person name="Cohen L."/>
        </authorList>
    </citation>
    <scope>NUCLEOTIDE SEQUENCE</scope>
    <source>
        <strain evidence="4">CCMP1756</strain>
    </source>
</reference>
<dbReference type="Gene3D" id="1.10.150.50">
    <property type="entry name" value="Transcription Factor, Ets-1"/>
    <property type="match status" value="1"/>
</dbReference>
<gene>
    <name evidence="4" type="ORF">PCAL00307_LOCUS19415</name>
    <name evidence="5" type="ORF">PECAL_1P21600</name>
</gene>
<feature type="compositionally biased region" description="Basic and acidic residues" evidence="2">
    <location>
        <begin position="290"/>
        <end position="308"/>
    </location>
</feature>
<evidence type="ECO:0000256" key="1">
    <source>
        <dbReference type="SAM" id="Coils"/>
    </source>
</evidence>
<dbReference type="InterPro" id="IPR054590">
    <property type="entry name" value="EPH_SAM"/>
</dbReference>
<protein>
    <recommendedName>
        <fullName evidence="3">Ephrin receptor 1 SAM domain-containing protein</fullName>
    </recommendedName>
</protein>
<feature type="compositionally biased region" description="Basic and acidic residues" evidence="2">
    <location>
        <begin position="56"/>
        <end position="108"/>
    </location>
</feature>
<dbReference type="InterPro" id="IPR013761">
    <property type="entry name" value="SAM/pointed_sf"/>
</dbReference>
<feature type="compositionally biased region" description="Basic residues" evidence="2">
    <location>
        <begin position="16"/>
        <end position="30"/>
    </location>
</feature>
<feature type="compositionally biased region" description="Basic and acidic residues" evidence="2">
    <location>
        <begin position="315"/>
        <end position="327"/>
    </location>
</feature>
<dbReference type="Pfam" id="PF22993">
    <property type="entry name" value="SAM_EPH"/>
    <property type="match status" value="1"/>
</dbReference>
<feature type="domain" description="Ephrin receptor 1 SAM" evidence="3">
    <location>
        <begin position="450"/>
        <end position="499"/>
    </location>
</feature>
<dbReference type="EMBL" id="CAKKNE010000001">
    <property type="protein sequence ID" value="CAH0365709.1"/>
    <property type="molecule type" value="Genomic_DNA"/>
</dbReference>
<organism evidence="4">
    <name type="scientific">Pelagomonas calceolata</name>
    <dbReference type="NCBI Taxonomy" id="35677"/>
    <lineage>
        <taxon>Eukaryota</taxon>
        <taxon>Sar</taxon>
        <taxon>Stramenopiles</taxon>
        <taxon>Ochrophyta</taxon>
        <taxon>Pelagophyceae</taxon>
        <taxon>Pelagomonadales</taxon>
        <taxon>Pelagomonadaceae</taxon>
        <taxon>Pelagomonas</taxon>
    </lineage>
</organism>
<evidence type="ECO:0000313" key="4">
    <source>
        <dbReference type="EMBL" id="CAE0703967.1"/>
    </source>
</evidence>
<dbReference type="SUPFAM" id="SSF47769">
    <property type="entry name" value="SAM/Pointed domain"/>
    <property type="match status" value="1"/>
</dbReference>
<feature type="region of interest" description="Disordered" evidence="2">
    <location>
        <begin position="1"/>
        <end position="142"/>
    </location>
</feature>
<name>A0A7S4ECQ2_9STRA</name>
<sequence>MIDIDNTMTRDEAAKPSRRHRPRGGRRNRKGSRDDAEPSKKLFDPDSGELFDPEEEARKAEEERQRQREERERQAAVEKEAAAGRNTNAEEWRPSEVKRAPGGLREEDFPALPGGPAPKPAIAIRPPPAPHRAPEITGPRFRGKVVGNWTNSGPKGQAWIRPDGVAESQRKDVLLYRQHVASGLQLKAGDRVEYGHAAQKTTQGRTVARNVTKVDAGALRRAPVRNAGAKVEDAGVPLAQRVTQPRDDGLQRALAASRADFDAEEQKRLAEREDEELAKALMLSAAAASEDDRRRREQEAAEASRRMAEMAAAKQEAKEAEDAEADRRVAEVVVAGTETQPETQVPPDNLAEAERRAAAARAQLAQIEQARRAAAEELRASQNIVEDARRRAARDQQRTAFQPQSPPRSLAALEQEWRQKTPGTPGTVRKTIQLGTRPAFDSKQRDFVAFLASINLAHYAQKLREEQIDCIADLKILNNEDLEACGIPPRDAATMMAGLADLHPGVA</sequence>
<evidence type="ECO:0000313" key="6">
    <source>
        <dbReference type="Proteomes" id="UP000789595"/>
    </source>
</evidence>
<feature type="compositionally biased region" description="Acidic residues" evidence="2">
    <location>
        <begin position="46"/>
        <end position="55"/>
    </location>
</feature>